<protein>
    <recommendedName>
        <fullName evidence="12">ABC3 transporter permease protein domain-containing protein</fullName>
    </recommendedName>
</protein>
<dbReference type="Pfam" id="PF02687">
    <property type="entry name" value="FtsX"/>
    <property type="match status" value="2"/>
</dbReference>
<dbReference type="AlphaFoldDB" id="A0A6V8LHD5"/>
<feature type="transmembrane region" description="Helical" evidence="7">
    <location>
        <begin position="532"/>
        <end position="561"/>
    </location>
</feature>
<feature type="transmembrane region" description="Helical" evidence="7">
    <location>
        <begin position="263"/>
        <end position="287"/>
    </location>
</feature>
<keyword evidence="2" id="KW-1003">Cell membrane</keyword>
<dbReference type="InterPro" id="IPR025857">
    <property type="entry name" value="MacB_PCD"/>
</dbReference>
<evidence type="ECO:0000313" key="10">
    <source>
        <dbReference type="EMBL" id="GFJ94281.1"/>
    </source>
</evidence>
<feature type="transmembrane region" description="Helical" evidence="7">
    <location>
        <begin position="573"/>
        <end position="593"/>
    </location>
</feature>
<feature type="domain" description="ABC3 transporter permease C-terminal" evidence="8">
    <location>
        <begin position="270"/>
        <end position="389"/>
    </location>
</feature>
<evidence type="ECO:0000256" key="7">
    <source>
        <dbReference type="SAM" id="Phobius"/>
    </source>
</evidence>
<evidence type="ECO:0008006" key="12">
    <source>
        <dbReference type="Google" id="ProtNLM"/>
    </source>
</evidence>
<keyword evidence="5 7" id="KW-0472">Membrane</keyword>
<reference evidence="10 11" key="2">
    <citation type="submission" date="2020-03" db="EMBL/GenBank/DDBJ databases">
        <authorList>
            <person name="Ichikawa N."/>
            <person name="Kimura A."/>
            <person name="Kitahashi Y."/>
            <person name="Uohara A."/>
        </authorList>
    </citation>
    <scope>NUCLEOTIDE SEQUENCE [LARGE SCALE GENOMIC DNA]</scope>
    <source>
        <strain evidence="10 11">NBRC 108638</strain>
    </source>
</reference>
<feature type="transmembrane region" description="Helical" evidence="7">
    <location>
        <begin position="319"/>
        <end position="342"/>
    </location>
</feature>
<comment type="caution">
    <text evidence="10">The sequence shown here is derived from an EMBL/GenBank/DDBJ whole genome shotgun (WGS) entry which is preliminary data.</text>
</comment>
<evidence type="ECO:0000256" key="5">
    <source>
        <dbReference type="ARBA" id="ARBA00023136"/>
    </source>
</evidence>
<feature type="transmembrane region" description="Helical" evidence="7">
    <location>
        <begin position="434"/>
        <end position="454"/>
    </location>
</feature>
<dbReference type="Proteomes" id="UP000482960">
    <property type="component" value="Unassembled WGS sequence"/>
</dbReference>
<dbReference type="PANTHER" id="PTHR30572:SF4">
    <property type="entry name" value="ABC TRANSPORTER PERMEASE YTRF"/>
    <property type="match status" value="1"/>
</dbReference>
<dbReference type="PANTHER" id="PTHR30572">
    <property type="entry name" value="MEMBRANE COMPONENT OF TRANSPORTER-RELATED"/>
    <property type="match status" value="1"/>
</dbReference>
<comment type="similarity">
    <text evidence="6">Belongs to the ABC-4 integral membrane protein family.</text>
</comment>
<evidence type="ECO:0000313" key="11">
    <source>
        <dbReference type="Proteomes" id="UP000482960"/>
    </source>
</evidence>
<dbReference type="RefSeq" id="WP_345538670.1">
    <property type="nucleotide sequence ID" value="NZ_BAABJB010000018.1"/>
</dbReference>
<keyword evidence="11" id="KW-1185">Reference proteome</keyword>
<evidence type="ECO:0000256" key="2">
    <source>
        <dbReference type="ARBA" id="ARBA00022475"/>
    </source>
</evidence>
<feature type="domain" description="ABC3 transporter permease C-terminal" evidence="8">
    <location>
        <begin position="492"/>
        <end position="602"/>
    </location>
</feature>
<feature type="domain" description="MacB-like periplasmic core" evidence="9">
    <location>
        <begin position="52"/>
        <end position="232"/>
    </location>
</feature>
<evidence type="ECO:0000256" key="3">
    <source>
        <dbReference type="ARBA" id="ARBA00022692"/>
    </source>
</evidence>
<dbReference type="GO" id="GO:0022857">
    <property type="term" value="F:transmembrane transporter activity"/>
    <property type="evidence" value="ECO:0007669"/>
    <property type="project" value="TreeGrafter"/>
</dbReference>
<accession>A0A6V8LHD5</accession>
<name>A0A6V8LHD5_9ACTN</name>
<feature type="transmembrane region" description="Helical" evidence="7">
    <location>
        <begin position="362"/>
        <end position="383"/>
    </location>
</feature>
<proteinExistence type="inferred from homology"/>
<keyword evidence="4 7" id="KW-1133">Transmembrane helix</keyword>
<evidence type="ECO:0000256" key="1">
    <source>
        <dbReference type="ARBA" id="ARBA00004651"/>
    </source>
</evidence>
<evidence type="ECO:0000259" key="8">
    <source>
        <dbReference type="Pfam" id="PF02687"/>
    </source>
</evidence>
<dbReference type="GO" id="GO:0005886">
    <property type="term" value="C:plasma membrane"/>
    <property type="evidence" value="ECO:0007669"/>
    <property type="project" value="UniProtKB-SubCell"/>
</dbReference>
<evidence type="ECO:0000256" key="6">
    <source>
        <dbReference type="ARBA" id="ARBA00038076"/>
    </source>
</evidence>
<evidence type="ECO:0000256" key="4">
    <source>
        <dbReference type="ARBA" id="ARBA00022989"/>
    </source>
</evidence>
<dbReference type="Pfam" id="PF12704">
    <property type="entry name" value="MacB_PCD"/>
    <property type="match status" value="1"/>
</dbReference>
<dbReference type="InterPro" id="IPR003838">
    <property type="entry name" value="ABC3_permease_C"/>
</dbReference>
<comment type="subcellular location">
    <subcellularLocation>
        <location evidence="1">Cell membrane</location>
        <topology evidence="1">Multi-pass membrane protein</topology>
    </subcellularLocation>
</comment>
<evidence type="ECO:0000259" key="9">
    <source>
        <dbReference type="Pfam" id="PF12704"/>
    </source>
</evidence>
<organism evidence="10 11">
    <name type="scientific">Phytohabitans rumicis</name>
    <dbReference type="NCBI Taxonomy" id="1076125"/>
    <lineage>
        <taxon>Bacteria</taxon>
        <taxon>Bacillati</taxon>
        <taxon>Actinomycetota</taxon>
        <taxon>Actinomycetes</taxon>
        <taxon>Micromonosporales</taxon>
        <taxon>Micromonosporaceae</taxon>
    </lineage>
</organism>
<dbReference type="InterPro" id="IPR050250">
    <property type="entry name" value="Macrolide_Exporter_MacB"/>
</dbReference>
<reference evidence="10 11" key="1">
    <citation type="submission" date="2020-03" db="EMBL/GenBank/DDBJ databases">
        <title>Whole genome shotgun sequence of Phytohabitans rumicis NBRC 108638.</title>
        <authorList>
            <person name="Komaki H."/>
            <person name="Tamura T."/>
        </authorList>
    </citation>
    <scope>NUCLEOTIDE SEQUENCE [LARGE SCALE GENOMIC DNA]</scope>
    <source>
        <strain evidence="10 11">NBRC 108638</strain>
    </source>
</reference>
<keyword evidence="3 7" id="KW-0812">Transmembrane</keyword>
<gene>
    <name evidence="10" type="ORF">Prum_079230</name>
</gene>
<feature type="transmembrane region" description="Helical" evidence="7">
    <location>
        <begin position="487"/>
        <end position="511"/>
    </location>
</feature>
<sequence>MRATSRLVTRLAWRNLRHRPGQAALLLLALCLATSTLSVALAVRGAGDNAWERVWHATNGAHVSAFLAYDPDDPPAEAELARARADLVALATAPGVVATSGPWTELVTTGEIGGDTREVEVLVRRSEPAAVGQPLLTAGQWLDGGDGVVLEDGLASTMKVRPGDTVTIAGHRLPVRGVATSVAIGRFPMYQPARIWVSESVGGRVQATGARSFASSIELRLAHQGDAAAFVAARGGAELGPSFYVGLSTWEQRRDASHDDMTAFAVAMLSIGILLAGLTIATAAVLVAGRMASQIRQVGTLKAVGVTPGQVTAVLLAEYLALAGIAAAVGIAAGQALSPALAGDFSRSLYGAPQAPPVTWTRAAAVAGIAIAVVLLATVRPALRGARHSTLRSLTTTARPPRRASRLAQWGSRAGLPLPVVLGLRSALRRPGRAVANAAGLSLGVAMVMIGLALDKGIQDFLAEQAPDTSAVSREITARAIDQLVTLVYAGAGLLIALAAVNAVVVAVFAARDSARNHAILRTVGATPRQTVVAFVVAQLGGCLLACAAGIPLGVLLFTLVGGEDLTPINLPATTYAAVAVVVPLAYAAIVAVPARLLSRRPVTPLLAYE</sequence>
<dbReference type="EMBL" id="BLPG01000001">
    <property type="protein sequence ID" value="GFJ94281.1"/>
    <property type="molecule type" value="Genomic_DNA"/>
</dbReference>